<dbReference type="GO" id="GO:0006808">
    <property type="term" value="P:regulation of nitrogen utilization"/>
    <property type="evidence" value="ECO:0007669"/>
    <property type="project" value="UniProtKB-UniRule"/>
</dbReference>
<evidence type="ECO:0000256" key="3">
    <source>
        <dbReference type="ARBA" id="ARBA00022801"/>
    </source>
</evidence>
<keyword evidence="2 6" id="KW-0548">Nucleotidyltransferase</keyword>
<dbReference type="InterPro" id="IPR002912">
    <property type="entry name" value="ACT_dom"/>
</dbReference>
<proteinExistence type="inferred from homology"/>
<keyword evidence="1 6" id="KW-0808">Transferase</keyword>
<dbReference type="SUPFAM" id="SSF81593">
    <property type="entry name" value="Nucleotidyltransferase substrate binding subunit/domain"/>
    <property type="match status" value="1"/>
</dbReference>
<accession>E4U0V1</accession>
<dbReference type="AlphaFoldDB" id="E4U0V1"/>
<organism evidence="9 10">
    <name type="scientific">Sulfuricurvum kujiense (strain ATCC BAA-921 / DSM 16994 / JCM 11577 / YK-1)</name>
    <dbReference type="NCBI Taxonomy" id="709032"/>
    <lineage>
        <taxon>Bacteria</taxon>
        <taxon>Pseudomonadati</taxon>
        <taxon>Campylobacterota</taxon>
        <taxon>Epsilonproteobacteria</taxon>
        <taxon>Campylobacterales</taxon>
        <taxon>Sulfurimonadaceae</taxon>
        <taxon>Sulfuricurvum</taxon>
    </lineage>
</organism>
<evidence type="ECO:0000256" key="1">
    <source>
        <dbReference type="ARBA" id="ARBA00022679"/>
    </source>
</evidence>
<evidence type="ECO:0000313" key="9">
    <source>
        <dbReference type="EMBL" id="ADR33327.1"/>
    </source>
</evidence>
<dbReference type="EC" id="2.7.7.59" evidence="6"/>
<dbReference type="KEGG" id="sku:Sulku_0661"/>
<dbReference type="CDD" id="cd05401">
    <property type="entry name" value="NT_GlnE_GlnD_like"/>
    <property type="match status" value="1"/>
</dbReference>
<dbReference type="PIRSF" id="PIRSF006288">
    <property type="entry name" value="PII_uridyltransf"/>
    <property type="match status" value="1"/>
</dbReference>
<sequence length="835" mass="96560">MSITEQIEDLIERQASDFEISKVFKLYISDYTNSLPELFERNQGKDFLVIHTKTLDSIISLMYKTVLRRLFGNYLPMRSSIPVAFIALGSYGREQLCVHSDIDLMIVYEKNDGYNTSAIIEKFLYLAWDAGLKLGHRVHEAGDLLGASREDITIKTAMMESRLIIGSPFTWSTVQNKLTAIRHDSPKEFIMAKIEEADARRRKFPFSMQPQIKEGVGGLRDSQLLYWIAKTIYGVNSLKELSGKLFNDDQYREYRIALELLFRVRSALHLLSGKQQDQLVLDYMPRIAQMLGFSDERKLVSRLLEAQWRINNFTQIYVKKMARLYLHDASQVSVLRSGRIQKGFYRVDDALYASYNIATPSIDFLLELLVNLDDREWIFDSSVLFHFTYTAIKHPLRAKTYTLLRKLFERRHFYVIVKLFYDAGILHHLIGAFKKVLHLPQFDGYHHYPVDLHSIKCIEALENIKDPYVEALYLPLSTSDKVLLKSVILLHDTGKGRKQDHSEVGAKLIIPFLKNLKLPSQQLDRGALLVRHHILMSNVAYRENLYNEKTLYQFMSKVKTPENLTLLYILTYADINGVGSGTYTSFGANLLHELYEASLEIASQNDRITDAIKRVNKEKRLNHDPEFCLLSKSEQKKVLSIESNLFFFKHTPSEIVNISKEAFECQTFTYQLNIEGGLVIHIFRRIPLNLGYLLGKLSYLDVASMDIFTLFDGIKYFKIEFLQRPLDGTMEQIEIIVEEAFDMTKKLNLPKPVIKPNEITLDCEHSIHYAQLNLNTTNQRGLLAYFVQCFDEAQINIATAKIHTNKNMARDHFLIEKQNRMCDNAREIIAKLVGE</sequence>
<dbReference type="SUPFAM" id="SSF81301">
    <property type="entry name" value="Nucleotidyltransferase"/>
    <property type="match status" value="1"/>
</dbReference>
<dbReference type="Pfam" id="PF08335">
    <property type="entry name" value="GlnD_UR_UTase"/>
    <property type="match status" value="1"/>
</dbReference>
<dbReference type="InterPro" id="IPR006674">
    <property type="entry name" value="HD_domain"/>
</dbReference>
<dbReference type="PANTHER" id="PTHR47320">
    <property type="entry name" value="BIFUNCTIONAL URIDYLYLTRANSFERASE/URIDYLYL-REMOVING ENZYME"/>
    <property type="match status" value="1"/>
</dbReference>
<comment type="activity regulation">
    <text evidence="6">Uridylyltransferase (UTase) activity is inhibited by glutamine, while glutamine activates uridylyl-removing (UR) activity.</text>
</comment>
<protein>
    <recommendedName>
        <fullName evidence="6">Bifunctional uridylyltransferase/uridylyl-removing enzyme</fullName>
        <shortName evidence="6">UTase/UR</shortName>
    </recommendedName>
    <alternativeName>
        <fullName evidence="6">Bifunctional [protein-PII] modification enzyme</fullName>
    </alternativeName>
    <alternativeName>
        <fullName evidence="6">Bifunctional nitrogen sensor protein</fullName>
    </alternativeName>
    <domain>
        <recommendedName>
            <fullName evidence="6">[Protein-PII] uridylyltransferase</fullName>
            <shortName evidence="6">PII uridylyltransferase</shortName>
            <shortName evidence="6">UTase</shortName>
            <ecNumber evidence="6">2.7.7.59</ecNumber>
        </recommendedName>
    </domain>
    <domain>
        <recommendedName>
            <fullName evidence="6">[Protein-PII]-UMP uridylyl-removing enzyme</fullName>
            <shortName evidence="6">UR</shortName>
            <ecNumber evidence="6">3.1.4.-</ecNumber>
        </recommendedName>
    </domain>
</protein>
<dbReference type="GO" id="GO:0008081">
    <property type="term" value="F:phosphoric diester hydrolase activity"/>
    <property type="evidence" value="ECO:0007669"/>
    <property type="project" value="UniProtKB-UniRule"/>
</dbReference>
<dbReference type="EMBL" id="CP002355">
    <property type="protein sequence ID" value="ADR33327.1"/>
    <property type="molecule type" value="Genomic_DNA"/>
</dbReference>
<evidence type="ECO:0000256" key="5">
    <source>
        <dbReference type="ARBA" id="ARBA00023268"/>
    </source>
</evidence>
<feature type="domain" description="HD" evidence="8">
    <location>
        <begin position="450"/>
        <end position="573"/>
    </location>
</feature>
<dbReference type="SUPFAM" id="SSF109604">
    <property type="entry name" value="HD-domain/PDEase-like"/>
    <property type="match status" value="1"/>
</dbReference>
<evidence type="ECO:0000259" key="7">
    <source>
        <dbReference type="PROSITE" id="PS51671"/>
    </source>
</evidence>
<keyword evidence="3 6" id="KW-0378">Hydrolase</keyword>
<dbReference type="CDD" id="cd04873">
    <property type="entry name" value="ACT_UUR-ACR-like"/>
    <property type="match status" value="1"/>
</dbReference>
<evidence type="ECO:0000256" key="4">
    <source>
        <dbReference type="ARBA" id="ARBA00022842"/>
    </source>
</evidence>
<dbReference type="EC" id="3.1.4.-" evidence="6"/>
<evidence type="ECO:0000256" key="2">
    <source>
        <dbReference type="ARBA" id="ARBA00022695"/>
    </source>
</evidence>
<reference evidence="9 10" key="1">
    <citation type="journal article" date="2012" name="Stand. Genomic Sci.">
        <title>Complete genome sequence of the sulfur compounds oxidizing chemolithoautotroph Sulfuricurvum kujiense type strain (YK-1(T)).</title>
        <authorList>
            <person name="Han C."/>
            <person name="Kotsyurbenko O."/>
            <person name="Chertkov O."/>
            <person name="Held B."/>
            <person name="Lapidus A."/>
            <person name="Nolan M."/>
            <person name="Lucas S."/>
            <person name="Hammon N."/>
            <person name="Deshpande S."/>
            <person name="Cheng J.F."/>
            <person name="Tapia R."/>
            <person name="Goodwin L.A."/>
            <person name="Pitluck S."/>
            <person name="Liolios K."/>
            <person name="Pagani I."/>
            <person name="Ivanova N."/>
            <person name="Mavromatis K."/>
            <person name="Mikhailova N."/>
            <person name="Pati A."/>
            <person name="Chen A."/>
            <person name="Palaniappan K."/>
            <person name="Land M."/>
            <person name="Hauser L."/>
            <person name="Chang Y.J."/>
            <person name="Jeffries C.D."/>
            <person name="Brambilla E.M."/>
            <person name="Rohde M."/>
            <person name="Spring S."/>
            <person name="Sikorski J."/>
            <person name="Goker M."/>
            <person name="Woyke T."/>
            <person name="Bristow J."/>
            <person name="Eisen J.A."/>
            <person name="Markowitz V."/>
            <person name="Hugenholtz P."/>
            <person name="Kyrpides N.C."/>
            <person name="Klenk H.P."/>
            <person name="Detter J.C."/>
        </authorList>
    </citation>
    <scope>NUCLEOTIDE SEQUENCE [LARGE SCALE GENOMIC DNA]</scope>
    <source>
        <strain evidence="10">ATCC BAA-921 / DSM 16994 / JCM 11577 / YK-1</strain>
    </source>
</reference>
<keyword evidence="5 6" id="KW-0511">Multifunctional enzyme</keyword>
<keyword evidence="4 6" id="KW-0460">Magnesium</keyword>
<comment type="similarity">
    <text evidence="6">Belongs to the GlnD family.</text>
</comment>
<dbReference type="InterPro" id="IPR005105">
    <property type="entry name" value="GlnD_Uridyltrans_N"/>
</dbReference>
<dbReference type="PANTHER" id="PTHR47320:SF1">
    <property type="entry name" value="BIFUNCTIONAL URIDYLYLTRANSFERASE_URIDYLYL-REMOVING ENZYME"/>
    <property type="match status" value="1"/>
</dbReference>
<gene>
    <name evidence="6" type="primary">glnD</name>
    <name evidence="9" type="ordered locus">Sulku_0661</name>
</gene>
<dbReference type="InterPro" id="IPR010043">
    <property type="entry name" value="UTase/UR"/>
</dbReference>
<dbReference type="Gene3D" id="3.30.460.10">
    <property type="entry name" value="Beta Polymerase, domain 2"/>
    <property type="match status" value="1"/>
</dbReference>
<evidence type="ECO:0000259" key="8">
    <source>
        <dbReference type="PROSITE" id="PS51831"/>
    </source>
</evidence>
<keyword evidence="10" id="KW-1185">Reference proteome</keyword>
<feature type="region of interest" description="Uridylyltransferase" evidence="6">
    <location>
        <begin position="1"/>
        <end position="342"/>
    </location>
</feature>
<dbReference type="PROSITE" id="PS51831">
    <property type="entry name" value="HD"/>
    <property type="match status" value="1"/>
</dbReference>
<dbReference type="RefSeq" id="WP_013459524.1">
    <property type="nucleotide sequence ID" value="NC_014762.1"/>
</dbReference>
<comment type="function">
    <text evidence="6">Modifies, by uridylylation and deuridylylation, the PII regulatory proteins (GlnB and homologs), in response to the nitrogen status of the cell that GlnD senses through the glutamine level. Under low glutamine levels, catalyzes the conversion of the PII proteins and UTP to PII-UMP and PPi, while under higher glutamine levels, GlnD hydrolyzes PII-UMP to PII and UMP (deuridylylation). Thus, controls uridylylation state and activity of the PII proteins, and plays an important role in the regulation of nitrogen assimilation and metabolism.</text>
</comment>
<comment type="caution">
    <text evidence="6">Lacks conserved residue(s) required for the propagation of feature annotation.</text>
</comment>
<dbReference type="HAMAP" id="MF_00277">
    <property type="entry name" value="PII_uridylyl_transf"/>
    <property type="match status" value="1"/>
</dbReference>
<dbReference type="eggNOG" id="COG2844">
    <property type="taxonomic scope" value="Bacteria"/>
</dbReference>
<dbReference type="Pfam" id="PF01966">
    <property type="entry name" value="HD"/>
    <property type="match status" value="1"/>
</dbReference>
<dbReference type="PROSITE" id="PS51671">
    <property type="entry name" value="ACT"/>
    <property type="match status" value="1"/>
</dbReference>
<comment type="cofactor">
    <cofactor evidence="6">
        <name>Mg(2+)</name>
        <dbReference type="ChEBI" id="CHEBI:18420"/>
    </cofactor>
</comment>
<dbReference type="SUPFAM" id="SSF55021">
    <property type="entry name" value="ACT-like"/>
    <property type="match status" value="1"/>
</dbReference>
<dbReference type="InterPro" id="IPR043519">
    <property type="entry name" value="NT_sf"/>
</dbReference>
<evidence type="ECO:0000313" key="10">
    <source>
        <dbReference type="Proteomes" id="UP000008721"/>
    </source>
</evidence>
<comment type="domain">
    <text evidence="6">Has four distinct domains: an N-terminal nucleotidyltransferase (NT) domain responsible for UTase activity, a central HD domain that encodes UR activity, and two C-terminal ACT domains that seem to have a role in glutamine sensing.</text>
</comment>
<feature type="domain" description="ACT" evidence="7">
    <location>
        <begin position="771"/>
        <end position="835"/>
    </location>
</feature>
<dbReference type="InterPro" id="IPR013546">
    <property type="entry name" value="PII_UdlTrfase/GS_AdlTrfase"/>
</dbReference>
<dbReference type="Gene3D" id="1.10.3090.10">
    <property type="entry name" value="cca-adding enzyme, domain 2"/>
    <property type="match status" value="1"/>
</dbReference>
<dbReference type="InterPro" id="IPR045865">
    <property type="entry name" value="ACT-like_dom_sf"/>
</dbReference>
<dbReference type="Proteomes" id="UP000008721">
    <property type="component" value="Chromosome"/>
</dbReference>
<dbReference type="Pfam" id="PF03445">
    <property type="entry name" value="DUF294"/>
    <property type="match status" value="1"/>
</dbReference>
<evidence type="ECO:0000256" key="6">
    <source>
        <dbReference type="HAMAP-Rule" id="MF_00277"/>
    </source>
</evidence>
<dbReference type="HOGENOM" id="CLU_012833_1_0_7"/>
<dbReference type="GO" id="GO:0008773">
    <property type="term" value="F:[protein-PII] uridylyltransferase activity"/>
    <property type="evidence" value="ECO:0007669"/>
    <property type="project" value="UniProtKB-UniRule"/>
</dbReference>
<comment type="catalytic activity">
    <reaction evidence="6">
        <text>[protein-PII]-L-tyrosine + UTP = [protein-PII]-uridylyl-L-tyrosine + diphosphate</text>
        <dbReference type="Rhea" id="RHEA:13673"/>
        <dbReference type="Rhea" id="RHEA-COMP:12147"/>
        <dbReference type="Rhea" id="RHEA-COMP:12148"/>
        <dbReference type="ChEBI" id="CHEBI:33019"/>
        <dbReference type="ChEBI" id="CHEBI:46398"/>
        <dbReference type="ChEBI" id="CHEBI:46858"/>
        <dbReference type="ChEBI" id="CHEBI:90602"/>
        <dbReference type="EC" id="2.7.7.59"/>
    </reaction>
</comment>
<name>E4U0V1_SULKY</name>
<comment type="catalytic activity">
    <reaction evidence="6">
        <text>[protein-PII]-uridylyl-L-tyrosine + H2O = [protein-PII]-L-tyrosine + UMP + H(+)</text>
        <dbReference type="Rhea" id="RHEA:48600"/>
        <dbReference type="Rhea" id="RHEA-COMP:12147"/>
        <dbReference type="Rhea" id="RHEA-COMP:12148"/>
        <dbReference type="ChEBI" id="CHEBI:15377"/>
        <dbReference type="ChEBI" id="CHEBI:15378"/>
        <dbReference type="ChEBI" id="CHEBI:46858"/>
        <dbReference type="ChEBI" id="CHEBI:57865"/>
        <dbReference type="ChEBI" id="CHEBI:90602"/>
    </reaction>
</comment>
<dbReference type="STRING" id="709032.Sulku_0661"/>
<dbReference type="OrthoDB" id="9758038at2"/>